<keyword evidence="2" id="KW-1185">Reference proteome</keyword>
<proteinExistence type="predicted"/>
<dbReference type="KEGG" id="palo:E6C60_1228"/>
<evidence type="ECO:0000313" key="1">
    <source>
        <dbReference type="EMBL" id="QCT01946.1"/>
    </source>
</evidence>
<accession>A0A4P8XHF4</accession>
<dbReference type="RefSeq" id="WP_138225043.1">
    <property type="nucleotide sequence ID" value="NZ_CP040396.1"/>
</dbReference>
<organism evidence="1 2">
    <name type="scientific">Paenibacillus algicola</name>
    <dbReference type="NCBI Taxonomy" id="2565926"/>
    <lineage>
        <taxon>Bacteria</taxon>
        <taxon>Bacillati</taxon>
        <taxon>Bacillota</taxon>
        <taxon>Bacilli</taxon>
        <taxon>Bacillales</taxon>
        <taxon>Paenibacillaceae</taxon>
        <taxon>Paenibacillus</taxon>
    </lineage>
</organism>
<dbReference type="AlphaFoldDB" id="A0A4P8XHF4"/>
<dbReference type="OrthoDB" id="2657532at2"/>
<gene>
    <name evidence="1" type="ORF">E6C60_1228</name>
</gene>
<evidence type="ECO:0000313" key="2">
    <source>
        <dbReference type="Proteomes" id="UP000300879"/>
    </source>
</evidence>
<reference evidence="1 2" key="1">
    <citation type="submission" date="2019-05" db="EMBL/GenBank/DDBJ databases">
        <authorList>
            <person name="Chen C."/>
        </authorList>
    </citation>
    <scope>NUCLEOTIDE SEQUENCE [LARGE SCALE GENOMIC DNA]</scope>
    <source>
        <strain evidence="1 2">HB172198</strain>
    </source>
</reference>
<dbReference type="Proteomes" id="UP000300879">
    <property type="component" value="Chromosome"/>
</dbReference>
<protein>
    <submittedName>
        <fullName evidence="1">Uncharacterized protein</fullName>
    </submittedName>
</protein>
<dbReference type="EMBL" id="CP040396">
    <property type="protein sequence ID" value="QCT01946.1"/>
    <property type="molecule type" value="Genomic_DNA"/>
</dbReference>
<name>A0A4P8XHF4_9BACL</name>
<sequence>MSVSIPKISQHSAILLERARRCGLSAEELLQGVREQSLQVFAPAQHEHYRYEEWFSYAEEHGEDLQKAIQEGYRITFNTRNGLKIWLEQTFGLNSETDFTVGEGMIEGLTLSESQLKLLEQRLAVNWMIADVKVEGTAVIVRLMLRGLQSS</sequence>